<accession>A0A2M8L6C3</accession>
<dbReference type="EMBL" id="PFEL01000003">
    <property type="protein sequence ID" value="PJE69384.1"/>
    <property type="molecule type" value="Genomic_DNA"/>
</dbReference>
<gene>
    <name evidence="2" type="ORF">COU96_00030</name>
</gene>
<feature type="non-terminal residue" evidence="2">
    <location>
        <position position="99"/>
    </location>
</feature>
<protein>
    <recommendedName>
        <fullName evidence="4">Glycosyltransferase RgtA/B/C/D-like domain-containing protein</fullName>
    </recommendedName>
</protein>
<organism evidence="2 3">
    <name type="scientific">Candidatus Shapirobacteria bacterium CG10_big_fil_rev_8_21_14_0_10_38_14</name>
    <dbReference type="NCBI Taxonomy" id="1974483"/>
    <lineage>
        <taxon>Bacteria</taxon>
        <taxon>Candidatus Shapironibacteriota</taxon>
    </lineage>
</organism>
<name>A0A2M8L6C3_9BACT</name>
<evidence type="ECO:0008006" key="4">
    <source>
        <dbReference type="Google" id="ProtNLM"/>
    </source>
</evidence>
<dbReference type="Proteomes" id="UP000229500">
    <property type="component" value="Unassembled WGS sequence"/>
</dbReference>
<keyword evidence="1" id="KW-1133">Transmembrane helix</keyword>
<feature type="transmembrane region" description="Helical" evidence="1">
    <location>
        <begin position="21"/>
        <end position="40"/>
    </location>
</feature>
<evidence type="ECO:0000256" key="1">
    <source>
        <dbReference type="SAM" id="Phobius"/>
    </source>
</evidence>
<comment type="caution">
    <text evidence="2">The sequence shown here is derived from an EMBL/GenBank/DDBJ whole genome shotgun (WGS) entry which is preliminary data.</text>
</comment>
<feature type="transmembrane region" description="Helical" evidence="1">
    <location>
        <begin position="46"/>
        <end position="63"/>
    </location>
</feature>
<reference evidence="3" key="1">
    <citation type="submission" date="2017-09" db="EMBL/GenBank/DDBJ databases">
        <title>Depth-based differentiation of microbial function through sediment-hosted aquifers and enrichment of novel symbionts in the deep terrestrial subsurface.</title>
        <authorList>
            <person name="Probst A.J."/>
            <person name="Ladd B."/>
            <person name="Jarett J.K."/>
            <person name="Geller-Mcgrath D.E."/>
            <person name="Sieber C.M.K."/>
            <person name="Emerson J.B."/>
            <person name="Anantharaman K."/>
            <person name="Thomas B.C."/>
            <person name="Malmstrom R."/>
            <person name="Stieglmeier M."/>
            <person name="Klingl A."/>
            <person name="Woyke T."/>
            <person name="Ryan C.M."/>
            <person name="Banfield J.F."/>
        </authorList>
    </citation>
    <scope>NUCLEOTIDE SEQUENCE [LARGE SCALE GENOMIC DNA]</scope>
</reference>
<keyword evidence="1" id="KW-0472">Membrane</keyword>
<evidence type="ECO:0000313" key="3">
    <source>
        <dbReference type="Proteomes" id="UP000229500"/>
    </source>
</evidence>
<keyword evidence="1" id="KW-0812">Transmembrane</keyword>
<proteinExistence type="predicted"/>
<dbReference type="AlphaFoldDB" id="A0A2M8L6C3"/>
<sequence length="99" mass="11745">MILWPYFILKGLLPYRDIAMAHNPLLIFDLAIFYKIFGISLFNLKIYTWVLILLTDLLIYWVAKKITKREKVALLSLAFYVLWQPFFEGNGVWFDLVLA</sequence>
<feature type="transmembrane region" description="Helical" evidence="1">
    <location>
        <begin position="72"/>
        <end position="94"/>
    </location>
</feature>
<evidence type="ECO:0000313" key="2">
    <source>
        <dbReference type="EMBL" id="PJE69384.1"/>
    </source>
</evidence>